<evidence type="ECO:0000313" key="1">
    <source>
        <dbReference type="EMBL" id="BAT97957.1"/>
    </source>
</evidence>
<proteinExistence type="predicted"/>
<name>A0A0S3SYY3_PHAAN</name>
<evidence type="ECO:0000313" key="2">
    <source>
        <dbReference type="Proteomes" id="UP000291084"/>
    </source>
</evidence>
<accession>A0A0S3SYY3</accession>
<dbReference type="Proteomes" id="UP000291084">
    <property type="component" value="Chromosome 9"/>
</dbReference>
<protein>
    <submittedName>
        <fullName evidence="1">Uncharacterized protein</fullName>
    </submittedName>
</protein>
<gene>
    <name evidence="1" type="primary">Vigan.09G155000</name>
    <name evidence="1" type="ORF">VIGAN_09155000</name>
</gene>
<dbReference type="EMBL" id="AP015042">
    <property type="protein sequence ID" value="BAT97957.1"/>
    <property type="molecule type" value="Genomic_DNA"/>
</dbReference>
<reference evidence="1 2" key="1">
    <citation type="journal article" date="2015" name="Sci. Rep.">
        <title>The power of single molecule real-time sequencing technology in the de novo assembly of a eukaryotic genome.</title>
        <authorList>
            <person name="Sakai H."/>
            <person name="Naito K."/>
            <person name="Ogiso-Tanaka E."/>
            <person name="Takahashi Y."/>
            <person name="Iseki K."/>
            <person name="Muto C."/>
            <person name="Satou K."/>
            <person name="Teruya K."/>
            <person name="Shiroma A."/>
            <person name="Shimoji M."/>
            <person name="Hirano T."/>
            <person name="Itoh T."/>
            <person name="Kaga A."/>
            <person name="Tomooka N."/>
        </authorList>
    </citation>
    <scope>NUCLEOTIDE SEQUENCE [LARGE SCALE GENOMIC DNA]</scope>
    <source>
        <strain evidence="2">cv. Shumari</strain>
    </source>
</reference>
<organism evidence="1 2">
    <name type="scientific">Vigna angularis var. angularis</name>
    <dbReference type="NCBI Taxonomy" id="157739"/>
    <lineage>
        <taxon>Eukaryota</taxon>
        <taxon>Viridiplantae</taxon>
        <taxon>Streptophyta</taxon>
        <taxon>Embryophyta</taxon>
        <taxon>Tracheophyta</taxon>
        <taxon>Spermatophyta</taxon>
        <taxon>Magnoliopsida</taxon>
        <taxon>eudicotyledons</taxon>
        <taxon>Gunneridae</taxon>
        <taxon>Pentapetalae</taxon>
        <taxon>rosids</taxon>
        <taxon>fabids</taxon>
        <taxon>Fabales</taxon>
        <taxon>Fabaceae</taxon>
        <taxon>Papilionoideae</taxon>
        <taxon>50 kb inversion clade</taxon>
        <taxon>NPAAA clade</taxon>
        <taxon>indigoferoid/millettioid clade</taxon>
        <taxon>Phaseoleae</taxon>
        <taxon>Vigna</taxon>
    </lineage>
</organism>
<keyword evidence="2" id="KW-1185">Reference proteome</keyword>
<dbReference type="AlphaFoldDB" id="A0A0S3SYY3"/>
<feature type="non-terminal residue" evidence="1">
    <location>
        <position position="1"/>
    </location>
</feature>
<sequence length="92" mass="9868">GKSGTSGRGINTIRFGLGKVQGASDTGGHLPSLYSVLPGHLCYVENYYNLQVWSALKPNRVKKNPIHEMDLLSSQKNDVNYACGGCSVASKI</sequence>